<accession>A0A1H5TN38</accession>
<gene>
    <name evidence="1" type="ORF">SAMN04488115_101719</name>
</gene>
<sequence>MMTVSATKSLADMADMADGWAGASQAPRLSTDFLNRYSEALMLLELALVDESILDDLRAWRSVGYRAHFETSQLRCAPSALAAYERIDPARRAAFEELCCAMTRLVTTVTALLLDAPANLDLTSIVDVASEALRKLIGRATRFINANGSVDVGTFEDHHIQDEIDALLAG</sequence>
<dbReference type="EMBL" id="FNUY01000001">
    <property type="protein sequence ID" value="SEF64190.1"/>
    <property type="molecule type" value="Genomic_DNA"/>
</dbReference>
<keyword evidence="2" id="KW-1185">Reference proteome</keyword>
<protein>
    <submittedName>
        <fullName evidence="1">Uncharacterized protein</fullName>
    </submittedName>
</protein>
<dbReference type="Proteomes" id="UP000236743">
    <property type="component" value="Unassembled WGS sequence"/>
</dbReference>
<dbReference type="AlphaFoldDB" id="A0A1H5TN38"/>
<organism evidence="1 2">
    <name type="scientific">Bosea lathyri</name>
    <dbReference type="NCBI Taxonomy" id="1036778"/>
    <lineage>
        <taxon>Bacteria</taxon>
        <taxon>Pseudomonadati</taxon>
        <taxon>Pseudomonadota</taxon>
        <taxon>Alphaproteobacteria</taxon>
        <taxon>Hyphomicrobiales</taxon>
        <taxon>Boseaceae</taxon>
        <taxon>Bosea</taxon>
    </lineage>
</organism>
<proteinExistence type="predicted"/>
<evidence type="ECO:0000313" key="1">
    <source>
        <dbReference type="EMBL" id="SEF64190.1"/>
    </source>
</evidence>
<evidence type="ECO:0000313" key="2">
    <source>
        <dbReference type="Proteomes" id="UP000236743"/>
    </source>
</evidence>
<reference evidence="1 2" key="1">
    <citation type="submission" date="2016-10" db="EMBL/GenBank/DDBJ databases">
        <authorList>
            <person name="de Groot N.N."/>
        </authorList>
    </citation>
    <scope>NUCLEOTIDE SEQUENCE [LARGE SCALE GENOMIC DNA]</scope>
    <source>
        <strain evidence="1 2">DSM 26656</strain>
    </source>
</reference>
<name>A0A1H5TN38_9HYPH</name>